<dbReference type="EC" id="2.4.1.-" evidence="9"/>
<dbReference type="SUPFAM" id="SSF51445">
    <property type="entry name" value="(Trans)glycosidases"/>
    <property type="match status" value="1"/>
</dbReference>
<dbReference type="Proteomes" id="UP000298138">
    <property type="component" value="Unassembled WGS sequence"/>
</dbReference>
<dbReference type="InParanoid" id="A0A4S2MUG7"/>
<dbReference type="SMART" id="SM00768">
    <property type="entry name" value="X8"/>
    <property type="match status" value="1"/>
</dbReference>
<keyword evidence="12" id="KW-1185">Reference proteome</keyword>
<dbReference type="GO" id="GO:0031505">
    <property type="term" value="P:fungal-type cell wall organization"/>
    <property type="evidence" value="ECO:0007669"/>
    <property type="project" value="TreeGrafter"/>
</dbReference>
<evidence type="ECO:0000256" key="4">
    <source>
        <dbReference type="ARBA" id="ARBA00022729"/>
    </source>
</evidence>
<dbReference type="FunCoup" id="A0A4S2MUG7">
    <property type="interactions" value="138"/>
</dbReference>
<comment type="subcellular location">
    <subcellularLocation>
        <location evidence="1 9">Cell membrane</location>
        <topology evidence="1 9">Lipid-anchor</topology>
        <topology evidence="1 9">GPI-anchor</topology>
    </subcellularLocation>
</comment>
<protein>
    <recommendedName>
        <fullName evidence="9">1,3-beta-glucanosyltransferase</fullName>
        <ecNumber evidence="9">2.4.1.-</ecNumber>
    </recommendedName>
</protein>
<keyword evidence="4 9" id="KW-0732">Signal</keyword>
<evidence type="ECO:0000256" key="7">
    <source>
        <dbReference type="ARBA" id="ARBA00023180"/>
    </source>
</evidence>
<dbReference type="GO" id="GO:0042124">
    <property type="term" value="F:1,3-beta-glucanosyltransferase activity"/>
    <property type="evidence" value="ECO:0007669"/>
    <property type="project" value="TreeGrafter"/>
</dbReference>
<feature type="signal peptide" evidence="9">
    <location>
        <begin position="1"/>
        <end position="20"/>
    </location>
</feature>
<dbReference type="InterPro" id="IPR017853">
    <property type="entry name" value="GH"/>
</dbReference>
<feature type="chain" id="PRO_5021038996" description="1,3-beta-glucanosyltransferase" evidence="9">
    <location>
        <begin position="21"/>
        <end position="519"/>
    </location>
</feature>
<evidence type="ECO:0000259" key="10">
    <source>
        <dbReference type="SMART" id="SM00768"/>
    </source>
</evidence>
<dbReference type="STRING" id="341454.A0A4S2MUG7"/>
<evidence type="ECO:0000256" key="9">
    <source>
        <dbReference type="RuleBase" id="RU361209"/>
    </source>
</evidence>
<feature type="domain" description="X8" evidence="10">
    <location>
        <begin position="381"/>
        <end position="470"/>
    </location>
</feature>
<name>A0A4S2MUG7_9PEZI</name>
<keyword evidence="6" id="KW-1015">Disulfide bond</keyword>
<dbReference type="Pfam" id="PF07983">
    <property type="entry name" value="X8"/>
    <property type="match status" value="1"/>
</dbReference>
<organism evidence="11 12">
    <name type="scientific">Ascodesmis nigricans</name>
    <dbReference type="NCBI Taxonomy" id="341454"/>
    <lineage>
        <taxon>Eukaryota</taxon>
        <taxon>Fungi</taxon>
        <taxon>Dikarya</taxon>
        <taxon>Ascomycota</taxon>
        <taxon>Pezizomycotina</taxon>
        <taxon>Pezizomycetes</taxon>
        <taxon>Pezizales</taxon>
        <taxon>Ascodesmidaceae</taxon>
        <taxon>Ascodesmis</taxon>
    </lineage>
</organism>
<dbReference type="InterPro" id="IPR004886">
    <property type="entry name" value="Glucanosyltransferase"/>
</dbReference>
<proteinExistence type="inferred from homology"/>
<dbReference type="Gene3D" id="1.20.58.1040">
    <property type="match status" value="1"/>
</dbReference>
<accession>A0A4S2MUG7</accession>
<dbReference type="FunFam" id="3.20.20.80:FF:000038">
    <property type="entry name" value="1,3-beta-glucanosyltransferase"/>
    <property type="match status" value="1"/>
</dbReference>
<keyword evidence="8 9" id="KW-0449">Lipoprotein</keyword>
<keyword evidence="9" id="KW-0808">Transferase</keyword>
<dbReference type="InterPro" id="IPR012946">
    <property type="entry name" value="X8"/>
</dbReference>
<evidence type="ECO:0000256" key="3">
    <source>
        <dbReference type="ARBA" id="ARBA00022622"/>
    </source>
</evidence>
<keyword evidence="5 9" id="KW-0472">Membrane</keyword>
<evidence type="ECO:0000313" key="12">
    <source>
        <dbReference type="Proteomes" id="UP000298138"/>
    </source>
</evidence>
<dbReference type="GO" id="GO:0005886">
    <property type="term" value="C:plasma membrane"/>
    <property type="evidence" value="ECO:0007669"/>
    <property type="project" value="UniProtKB-SubCell"/>
</dbReference>
<keyword evidence="7" id="KW-0325">Glycoprotein</keyword>
<keyword evidence="3 9" id="KW-0336">GPI-anchor</keyword>
<evidence type="ECO:0000313" key="11">
    <source>
        <dbReference type="EMBL" id="TGZ80198.1"/>
    </source>
</evidence>
<comment type="similarity">
    <text evidence="2 9">Belongs to the glycosyl hydrolase 72 family.</text>
</comment>
<dbReference type="PANTHER" id="PTHR31468">
    <property type="entry name" value="1,3-BETA-GLUCANOSYLTRANSFERASE GAS1"/>
    <property type="match status" value="1"/>
</dbReference>
<dbReference type="Pfam" id="PF03198">
    <property type="entry name" value="Glyco_hydro_72"/>
    <property type="match status" value="1"/>
</dbReference>
<sequence>MKVTVGSALCAAFLFGSTIAAELDPIVIKGNKFFYKTNGTQFFIKGVAYQEDTSRGKTLDEVPREYIDPLADAAGCKRDIPYLKELGTNTIRVYSIDPTADHDDCMEQLQEAGIYVVSDLSEPSLSINRDSPAWNDALYERYTAVVDSLQKYPNVLGFFAGNEVTNNATNTPASAYVKAAVRDMKAYIKEKGYRSIPVGYATNDDADIRVPIAQYFNCDTEEDSIDFWGYNIYSWCGRDSSFQKSGYDVRTKEFEKYSKPVFFAEYGCNEVRPREFGDVEALYGSQMTSVWSGGIVYMYFEEENKYGLVQLDGKSVTRLTDFKNLKSQISKVKPKTIQASSYTPSNTDLEECPAAGKHWDAAVKLPPTPNEQLCKCMTQYAACSASTSVTSEAIATHFSYICGEGGVDCSPISSNGATGEYGLYSMCSPVEQLTWAMNQYFNDQDQDETACDFDGDAKIVSPKMSGTCDKVLDEAESSLPDSTPKTTDSDKSAATINSPAKLGFAVLAAIIGSAFVTLA</sequence>
<evidence type="ECO:0000256" key="2">
    <source>
        <dbReference type="ARBA" id="ARBA00007528"/>
    </source>
</evidence>
<dbReference type="PANTHER" id="PTHR31468:SF2">
    <property type="entry name" value="1,3-BETA-GLUCANOSYLTRANSFERASE GAS1"/>
    <property type="match status" value="1"/>
</dbReference>
<dbReference type="AlphaFoldDB" id="A0A4S2MUG7"/>
<dbReference type="OrthoDB" id="421038at2759"/>
<evidence type="ECO:0000256" key="6">
    <source>
        <dbReference type="ARBA" id="ARBA00023157"/>
    </source>
</evidence>
<gene>
    <name evidence="11" type="ORF">EX30DRAFT_355436</name>
</gene>
<evidence type="ECO:0000256" key="8">
    <source>
        <dbReference type="ARBA" id="ARBA00023288"/>
    </source>
</evidence>
<dbReference type="EMBL" id="ML220126">
    <property type="protein sequence ID" value="TGZ80198.1"/>
    <property type="molecule type" value="Genomic_DNA"/>
</dbReference>
<evidence type="ECO:0000256" key="1">
    <source>
        <dbReference type="ARBA" id="ARBA00004609"/>
    </source>
</evidence>
<dbReference type="GO" id="GO:0098552">
    <property type="term" value="C:side of membrane"/>
    <property type="evidence" value="ECO:0007669"/>
    <property type="project" value="UniProtKB-KW"/>
</dbReference>
<dbReference type="GO" id="GO:0071970">
    <property type="term" value="P:fungal-type cell wall (1-&gt;3)-beta-D-glucan biosynthetic process"/>
    <property type="evidence" value="ECO:0007669"/>
    <property type="project" value="TreeGrafter"/>
</dbReference>
<comment type="function">
    <text evidence="9">Splits internally a 1,3-beta-glucan molecule and transfers the newly generated reducing end (the donor) to the non-reducing end of another 1,3-beta-glucan molecule (the acceptor) forming a 1,3-beta linkage, resulting in the elongation of 1,3-beta-glucan chains in the cell wall.</text>
</comment>
<dbReference type="Gene3D" id="3.20.20.80">
    <property type="entry name" value="Glycosidases"/>
    <property type="match status" value="1"/>
</dbReference>
<evidence type="ECO:0000256" key="5">
    <source>
        <dbReference type="ARBA" id="ARBA00023136"/>
    </source>
</evidence>
<reference evidence="11 12" key="1">
    <citation type="submission" date="2019-04" db="EMBL/GenBank/DDBJ databases">
        <title>Comparative genomics and transcriptomics to analyze fruiting body development in filamentous ascomycetes.</title>
        <authorList>
            <consortium name="DOE Joint Genome Institute"/>
            <person name="Lutkenhaus R."/>
            <person name="Traeger S."/>
            <person name="Breuer J."/>
            <person name="Kuo A."/>
            <person name="Lipzen A."/>
            <person name="Pangilinan J."/>
            <person name="Dilworth D."/>
            <person name="Sandor L."/>
            <person name="Poggeler S."/>
            <person name="Barry K."/>
            <person name="Grigoriev I.V."/>
            <person name="Nowrousian M."/>
        </authorList>
    </citation>
    <scope>NUCLEOTIDE SEQUENCE [LARGE SCALE GENOMIC DNA]</scope>
    <source>
        <strain evidence="11 12">CBS 389.68</strain>
    </source>
</reference>